<feature type="domain" description="Sulfatase-modifying factor enzyme-like" evidence="2">
    <location>
        <begin position="188"/>
        <end position="316"/>
    </location>
</feature>
<evidence type="ECO:0000313" key="4">
    <source>
        <dbReference type="Proteomes" id="UP000189177"/>
    </source>
</evidence>
<proteinExistence type="predicted"/>
<dbReference type="STRING" id="252474.B1A74_04925"/>
<dbReference type="PANTHER" id="PTHR23150:SF36">
    <property type="entry name" value="HERCYNINE OXYGENASE"/>
    <property type="match status" value="1"/>
</dbReference>
<dbReference type="OrthoDB" id="9768004at2"/>
<dbReference type="InterPro" id="IPR005532">
    <property type="entry name" value="SUMF_dom"/>
</dbReference>
<protein>
    <recommendedName>
        <fullName evidence="2">Sulfatase-modifying factor enzyme-like domain-containing protein</fullName>
    </recommendedName>
</protein>
<accession>A0A1V2ZZV7</accession>
<dbReference type="EMBL" id="MUZR01000013">
    <property type="protein sequence ID" value="OOC10621.1"/>
    <property type="molecule type" value="Genomic_DNA"/>
</dbReference>
<dbReference type="PANTHER" id="PTHR23150">
    <property type="entry name" value="SULFATASE MODIFYING FACTOR 1, 2"/>
    <property type="match status" value="1"/>
</dbReference>
<evidence type="ECO:0000256" key="1">
    <source>
        <dbReference type="SAM" id="MobiDB-lite"/>
    </source>
</evidence>
<comment type="caution">
    <text evidence="3">The sequence shown here is derived from an EMBL/GenBank/DDBJ whole genome shotgun (WGS) entry which is preliminary data.</text>
</comment>
<dbReference type="Gene3D" id="3.90.1580.10">
    <property type="entry name" value="paralog of FGE (formylglycine-generating enzyme)"/>
    <property type="match status" value="2"/>
</dbReference>
<evidence type="ECO:0000259" key="2">
    <source>
        <dbReference type="Pfam" id="PF03781"/>
    </source>
</evidence>
<name>A0A1V2ZZV7_9GAMM</name>
<dbReference type="Pfam" id="PF03781">
    <property type="entry name" value="FGE-sulfatase"/>
    <property type="match status" value="1"/>
</dbReference>
<dbReference type="InterPro" id="IPR051043">
    <property type="entry name" value="Sulfatase_Mod_Factor_Kinase"/>
</dbReference>
<keyword evidence="4" id="KW-1185">Reference proteome</keyword>
<dbReference type="RefSeq" id="WP_077243940.1">
    <property type="nucleotide sequence ID" value="NZ_MUZR01000013.1"/>
</dbReference>
<gene>
    <name evidence="3" type="ORF">B1A74_04925</name>
</gene>
<dbReference type="SUPFAM" id="SSF56436">
    <property type="entry name" value="C-type lectin-like"/>
    <property type="match status" value="1"/>
</dbReference>
<reference evidence="3 4" key="1">
    <citation type="submission" date="2017-02" db="EMBL/GenBank/DDBJ databases">
        <title>Genomic diversity within the haloalkaliphilic genus Thioalkalivibrio.</title>
        <authorList>
            <person name="Ahn A.-C."/>
            <person name="Meier-Kolthoff J."/>
            <person name="Overmars L."/>
            <person name="Richter M."/>
            <person name="Woyke T."/>
            <person name="Sorokin D.Y."/>
            <person name="Muyzer G."/>
        </authorList>
    </citation>
    <scope>NUCLEOTIDE SEQUENCE [LARGE SCALE GENOMIC DNA]</scope>
    <source>
        <strain evidence="3 4">HL17</strain>
    </source>
</reference>
<feature type="region of interest" description="Disordered" evidence="1">
    <location>
        <begin position="155"/>
        <end position="175"/>
    </location>
</feature>
<sequence length="393" mass="45024">MSANPPLNLRDCLATQHARLNDALDGTPPAAGRNQYHRDLSPVDWHYAHCHFIEAVWLGERLPQQPPEAQRDWHDLYFPELSPKWRRGGRLPPRDRLRAWGNERQTLHREWLADPAIQDHPLMVGDYLAGFLAQHHAMHLETLEQVRWFARLHGAQPGQAPAPPRPGADKGTPVPDRDWIPFDAARHTVGYAGVDAFDNERGVHETTTGPFEIAARPVSNADHAAFIEQGGYRRPEFWDRAGLEWLRQSGTRGPLGWWRAGDGHWWQTRPDGEAPLDPDAPAMGLCWFAARAHARWAGARLPHEHEWERAAREGALQATGQVWEWCDNAFFPYPGFRAYPYEGFSVPWFDGEHRVLRGGCEWSDPILCRPSLRNFFTPEKRHVFAGLRLVRDR</sequence>
<evidence type="ECO:0000313" key="3">
    <source>
        <dbReference type="EMBL" id="OOC10621.1"/>
    </source>
</evidence>
<organism evidence="3 4">
    <name type="scientific">Thioalkalivibrio halophilus</name>
    <dbReference type="NCBI Taxonomy" id="252474"/>
    <lineage>
        <taxon>Bacteria</taxon>
        <taxon>Pseudomonadati</taxon>
        <taxon>Pseudomonadota</taxon>
        <taxon>Gammaproteobacteria</taxon>
        <taxon>Chromatiales</taxon>
        <taxon>Ectothiorhodospiraceae</taxon>
        <taxon>Thioalkalivibrio</taxon>
    </lineage>
</organism>
<dbReference type="InterPro" id="IPR016187">
    <property type="entry name" value="CTDL_fold"/>
</dbReference>
<dbReference type="InterPro" id="IPR042095">
    <property type="entry name" value="SUMF_sf"/>
</dbReference>
<dbReference type="AlphaFoldDB" id="A0A1V2ZZV7"/>
<dbReference type="Proteomes" id="UP000189177">
    <property type="component" value="Unassembled WGS sequence"/>
</dbReference>